<evidence type="ECO:0000256" key="2">
    <source>
        <dbReference type="ARBA" id="ARBA00004236"/>
    </source>
</evidence>
<accession>A0A315ELU2</accession>
<comment type="caution">
    <text evidence="9">The sequence shown here is derived from an EMBL/GenBank/DDBJ whole genome shotgun (WGS) entry which is preliminary data.</text>
</comment>
<gene>
    <name evidence="9" type="ORF">B9Z44_04030</name>
</gene>
<evidence type="ECO:0000256" key="6">
    <source>
        <dbReference type="ARBA" id="ARBA00023136"/>
    </source>
</evidence>
<proteinExistence type="predicted"/>
<dbReference type="InterPro" id="IPR005254">
    <property type="entry name" value="Heme_biosyn_assoc_TPR_pro"/>
</dbReference>
<feature type="domain" description="HemY N-terminal" evidence="8">
    <location>
        <begin position="27"/>
        <end position="114"/>
    </location>
</feature>
<name>A0A315ELU2_9BURK</name>
<keyword evidence="4 7" id="KW-0812">Transmembrane</keyword>
<evidence type="ECO:0000259" key="8">
    <source>
        <dbReference type="Pfam" id="PF07219"/>
    </source>
</evidence>
<sequence>MKAALWFVALFGVAVASALLAGGNQSTVTVFWSPYRVDLSLNLVLLVLVALFVMLHLAWRAMSALFELPHQARRWRLQQKERAMHAALLDALSQLWSGRYVRAVKSAEQALALEALLASVRTADDPAPRHTQQLRALSHLIAAESAHALRDRDARVLHLQAVLALGREQADEAVDEAIESAYLGAARWALSDRDAPEALRWLDGLRHGPARRTLALRMRLKATRLDQQHTLALDTARLLAKHGAFSETAAQSLLRELAVASLNEAHDSAQLQRAWDALEPTEREQPEVVLHAAQRMLKLSGEATAVMPWLTPLWNRMVQKPDSCTPAVRERVAQTLARALVLLPADSDWLASIDRARQTYPRWVELQYLAGLVCWHHALWGKAQQMLEQAAPQLKNPDMQRQAWRTLAQLAEQKEETARAQLCWKRAAEVAT</sequence>
<protein>
    <submittedName>
        <fullName evidence="9">Heme biosynthesis protein HemY</fullName>
    </submittedName>
</protein>
<dbReference type="Proteomes" id="UP000251341">
    <property type="component" value="Unassembled WGS sequence"/>
</dbReference>
<evidence type="ECO:0000256" key="1">
    <source>
        <dbReference type="ARBA" id="ARBA00004141"/>
    </source>
</evidence>
<feature type="transmembrane region" description="Helical" evidence="7">
    <location>
        <begin position="39"/>
        <end position="59"/>
    </location>
</feature>
<dbReference type="GO" id="GO:0042168">
    <property type="term" value="P:heme metabolic process"/>
    <property type="evidence" value="ECO:0007669"/>
    <property type="project" value="InterPro"/>
</dbReference>
<evidence type="ECO:0000256" key="4">
    <source>
        <dbReference type="ARBA" id="ARBA00022692"/>
    </source>
</evidence>
<reference evidence="9 10" key="1">
    <citation type="submission" date="2017-04" db="EMBL/GenBank/DDBJ databases">
        <title>Unexpected and diverse lifestyles within the genus Limnohabitans.</title>
        <authorList>
            <person name="Kasalicky V."/>
            <person name="Mehrshad M."/>
            <person name="Andrei S.-A."/>
            <person name="Salcher M."/>
            <person name="Kratochvilova H."/>
            <person name="Simek K."/>
            <person name="Ghai R."/>
        </authorList>
    </citation>
    <scope>NUCLEOTIDE SEQUENCE [LARGE SCALE GENOMIC DNA]</scope>
    <source>
        <strain evidence="9 10">MWH-C5</strain>
    </source>
</reference>
<keyword evidence="6 7" id="KW-0472">Membrane</keyword>
<dbReference type="RefSeq" id="WP_108358095.1">
    <property type="nucleotide sequence ID" value="NZ_NESP01000001.1"/>
</dbReference>
<evidence type="ECO:0000313" key="9">
    <source>
        <dbReference type="EMBL" id="PUE58833.1"/>
    </source>
</evidence>
<keyword evidence="10" id="KW-1185">Reference proteome</keyword>
<dbReference type="NCBIfam" id="TIGR00540">
    <property type="entry name" value="TPR_hemY_coli"/>
    <property type="match status" value="1"/>
</dbReference>
<evidence type="ECO:0000256" key="3">
    <source>
        <dbReference type="ARBA" id="ARBA00022475"/>
    </source>
</evidence>
<evidence type="ECO:0000256" key="7">
    <source>
        <dbReference type="SAM" id="Phobius"/>
    </source>
</evidence>
<organism evidence="9 10">
    <name type="scientific">Limnohabitans curvus</name>
    <dbReference type="NCBI Taxonomy" id="323423"/>
    <lineage>
        <taxon>Bacteria</taxon>
        <taxon>Pseudomonadati</taxon>
        <taxon>Pseudomonadota</taxon>
        <taxon>Betaproteobacteria</taxon>
        <taxon>Burkholderiales</taxon>
        <taxon>Comamonadaceae</taxon>
        <taxon>Limnohabitans</taxon>
    </lineage>
</organism>
<evidence type="ECO:0000313" key="10">
    <source>
        <dbReference type="Proteomes" id="UP000251341"/>
    </source>
</evidence>
<keyword evidence="3" id="KW-1003">Cell membrane</keyword>
<dbReference type="AlphaFoldDB" id="A0A315ELU2"/>
<evidence type="ECO:0000256" key="5">
    <source>
        <dbReference type="ARBA" id="ARBA00022989"/>
    </source>
</evidence>
<dbReference type="EMBL" id="NESP01000001">
    <property type="protein sequence ID" value="PUE58833.1"/>
    <property type="molecule type" value="Genomic_DNA"/>
</dbReference>
<dbReference type="InterPro" id="IPR010817">
    <property type="entry name" value="HemY_N"/>
</dbReference>
<dbReference type="GO" id="GO:0005886">
    <property type="term" value="C:plasma membrane"/>
    <property type="evidence" value="ECO:0007669"/>
    <property type="project" value="UniProtKB-SubCell"/>
</dbReference>
<comment type="subcellular location">
    <subcellularLocation>
        <location evidence="2">Cell membrane</location>
    </subcellularLocation>
    <subcellularLocation>
        <location evidence="1">Membrane</location>
        <topology evidence="1">Multi-pass membrane protein</topology>
    </subcellularLocation>
</comment>
<dbReference type="Pfam" id="PF07219">
    <property type="entry name" value="HemY_N"/>
    <property type="match status" value="1"/>
</dbReference>
<keyword evidence="5 7" id="KW-1133">Transmembrane helix</keyword>